<proteinExistence type="predicted"/>
<accession>A0ABX0MQY3</accession>
<evidence type="ECO:0000313" key="3">
    <source>
        <dbReference type="Proteomes" id="UP000610594"/>
    </source>
</evidence>
<feature type="compositionally biased region" description="Basic and acidic residues" evidence="1">
    <location>
        <begin position="88"/>
        <end position="110"/>
    </location>
</feature>
<protein>
    <submittedName>
        <fullName evidence="2">Uncharacterized protein</fullName>
    </submittedName>
</protein>
<dbReference type="Proteomes" id="UP000610594">
    <property type="component" value="Unassembled WGS sequence"/>
</dbReference>
<feature type="compositionally biased region" description="Basic and acidic residues" evidence="1">
    <location>
        <begin position="1"/>
        <end position="41"/>
    </location>
</feature>
<evidence type="ECO:0000313" key="2">
    <source>
        <dbReference type="EMBL" id="NHZ62345.1"/>
    </source>
</evidence>
<evidence type="ECO:0000256" key="1">
    <source>
        <dbReference type="SAM" id="MobiDB-lite"/>
    </source>
</evidence>
<dbReference type="RefSeq" id="WP_167236530.1">
    <property type="nucleotide sequence ID" value="NZ_WHJF01000016.1"/>
</dbReference>
<gene>
    <name evidence="2" type="ORF">F1735_08500</name>
</gene>
<organism evidence="2 3">
    <name type="scientific">Massilia genomosp. 1</name>
    <dbReference type="NCBI Taxonomy" id="2609280"/>
    <lineage>
        <taxon>Bacteria</taxon>
        <taxon>Pseudomonadati</taxon>
        <taxon>Pseudomonadota</taxon>
        <taxon>Betaproteobacteria</taxon>
        <taxon>Burkholderiales</taxon>
        <taxon>Oxalobacteraceae</taxon>
        <taxon>Telluria group</taxon>
        <taxon>Massilia</taxon>
    </lineage>
</organism>
<feature type="compositionally biased region" description="Basic and acidic residues" evidence="1">
    <location>
        <begin position="57"/>
        <end position="66"/>
    </location>
</feature>
<name>A0ABX0MQY3_9BURK</name>
<reference evidence="2 3" key="1">
    <citation type="submission" date="2019-10" db="EMBL/GenBank/DDBJ databases">
        <title>Taxonomy of Antarctic Massilia spp.: description of Massilia rubra sp. nov., Massilia aquatica sp. nov., Massilia mucilaginosa sp. nov., Massilia frigida sp. nov. isolated from streams, lakes and regoliths.</title>
        <authorList>
            <person name="Holochova P."/>
            <person name="Sedlacek I."/>
            <person name="Kralova S."/>
            <person name="Maslanova I."/>
            <person name="Busse H.-J."/>
            <person name="Stankova E."/>
            <person name="Vrbovska V."/>
            <person name="Kovarovic V."/>
            <person name="Bartak M."/>
            <person name="Svec P."/>
            <person name="Pantucek R."/>
        </authorList>
    </citation>
    <scope>NUCLEOTIDE SEQUENCE [LARGE SCALE GENOMIC DNA]</scope>
    <source>
        <strain evidence="2 3">CCM 8694</strain>
    </source>
</reference>
<keyword evidence="3" id="KW-1185">Reference proteome</keyword>
<sequence length="110" mass="11863">MVAETHDRKINTDAKIQDDDAKRLPHERDESPDGHDKEPRGVMKQAADDLAQGLVDTDMHGMRGVEEVAPASGSGQARPKADAGSGMRHHEPSDPSKGKDEGKQEGKDKA</sequence>
<comment type="caution">
    <text evidence="2">The sequence shown here is derived from an EMBL/GenBank/DDBJ whole genome shotgun (WGS) entry which is preliminary data.</text>
</comment>
<feature type="region of interest" description="Disordered" evidence="1">
    <location>
        <begin position="1"/>
        <end position="110"/>
    </location>
</feature>
<dbReference type="EMBL" id="WHJF01000016">
    <property type="protein sequence ID" value="NHZ62345.1"/>
    <property type="molecule type" value="Genomic_DNA"/>
</dbReference>